<name>A0ABS8S6V4_DATST</name>
<dbReference type="Proteomes" id="UP000823775">
    <property type="component" value="Unassembled WGS sequence"/>
</dbReference>
<evidence type="ECO:0000313" key="1">
    <source>
        <dbReference type="EMBL" id="MCD7454016.1"/>
    </source>
</evidence>
<accession>A0ABS8S6V4</accession>
<protein>
    <submittedName>
        <fullName evidence="1">Uncharacterized protein</fullName>
    </submittedName>
</protein>
<gene>
    <name evidence="1" type="ORF">HAX54_023257</name>
</gene>
<proteinExistence type="predicted"/>
<keyword evidence="2" id="KW-1185">Reference proteome</keyword>
<organism evidence="1 2">
    <name type="scientific">Datura stramonium</name>
    <name type="common">Jimsonweed</name>
    <name type="synonym">Common thornapple</name>
    <dbReference type="NCBI Taxonomy" id="4076"/>
    <lineage>
        <taxon>Eukaryota</taxon>
        <taxon>Viridiplantae</taxon>
        <taxon>Streptophyta</taxon>
        <taxon>Embryophyta</taxon>
        <taxon>Tracheophyta</taxon>
        <taxon>Spermatophyta</taxon>
        <taxon>Magnoliopsida</taxon>
        <taxon>eudicotyledons</taxon>
        <taxon>Gunneridae</taxon>
        <taxon>Pentapetalae</taxon>
        <taxon>asterids</taxon>
        <taxon>lamiids</taxon>
        <taxon>Solanales</taxon>
        <taxon>Solanaceae</taxon>
        <taxon>Solanoideae</taxon>
        <taxon>Datureae</taxon>
        <taxon>Datura</taxon>
    </lineage>
</organism>
<evidence type="ECO:0000313" key="2">
    <source>
        <dbReference type="Proteomes" id="UP000823775"/>
    </source>
</evidence>
<reference evidence="1 2" key="1">
    <citation type="journal article" date="2021" name="BMC Genomics">
        <title>Datura genome reveals duplications of psychoactive alkaloid biosynthetic genes and high mutation rate following tissue culture.</title>
        <authorList>
            <person name="Rajewski A."/>
            <person name="Carter-House D."/>
            <person name="Stajich J."/>
            <person name="Litt A."/>
        </authorList>
    </citation>
    <scope>NUCLEOTIDE SEQUENCE [LARGE SCALE GENOMIC DNA]</scope>
    <source>
        <strain evidence="1">AR-01</strain>
    </source>
</reference>
<sequence length="142" mass="16519">MIEMERSTHADPKKDLGSSINMDSHMEKVARHMINLPNLMIQHVSRIYNQDKKGHSLAYRFWPGDIFEHLGLLIKIAIMRADHRDVILLIYGKYAMEQETMKAEIASIKSTLDREKETNSRNFKELYDLLKQNPPSSSTPTY</sequence>
<comment type="caution">
    <text evidence="1">The sequence shown here is derived from an EMBL/GenBank/DDBJ whole genome shotgun (WGS) entry which is preliminary data.</text>
</comment>
<dbReference type="EMBL" id="JACEIK010000282">
    <property type="protein sequence ID" value="MCD7454016.1"/>
    <property type="molecule type" value="Genomic_DNA"/>
</dbReference>